<evidence type="ECO:0000313" key="6">
    <source>
        <dbReference type="Proteomes" id="UP000191171"/>
    </source>
</evidence>
<evidence type="ECO:0000256" key="1">
    <source>
        <dbReference type="ARBA" id="ARBA00004328"/>
    </source>
</evidence>
<dbReference type="Proteomes" id="UP000249070">
    <property type="component" value="Unassembled WGS sequence"/>
</dbReference>
<protein>
    <submittedName>
        <fullName evidence="3 4">Major capsid protein</fullName>
    </submittedName>
</protein>
<evidence type="ECO:0000313" key="5">
    <source>
        <dbReference type="EMBL" id="PZM56223.1"/>
    </source>
</evidence>
<evidence type="ECO:0000313" key="3">
    <source>
        <dbReference type="EMBL" id="KAB7576888.1"/>
    </source>
</evidence>
<organism evidence="3 8">
    <name type="scientific">Enterococcus faecium</name>
    <name type="common">Streptococcus faecium</name>
    <dbReference type="NCBI Taxonomy" id="1352"/>
    <lineage>
        <taxon>Bacteria</taxon>
        <taxon>Bacillati</taxon>
        <taxon>Bacillota</taxon>
        <taxon>Bacilli</taxon>
        <taxon>Lactobacillales</taxon>
        <taxon>Enterococcaceae</taxon>
        <taxon>Enterococcus</taxon>
    </lineage>
</organism>
<feature type="domain" description="Phage capsid-like C-terminal" evidence="2">
    <location>
        <begin position="88"/>
        <end position="364"/>
    </location>
</feature>
<proteinExistence type="predicted"/>
<evidence type="ECO:0000313" key="4">
    <source>
        <dbReference type="EMBL" id="OOL73423.1"/>
    </source>
</evidence>
<dbReference type="EMBL" id="QHGU01000018">
    <property type="protein sequence ID" value="PZM56223.1"/>
    <property type="molecule type" value="Genomic_DNA"/>
</dbReference>
<evidence type="ECO:0000313" key="8">
    <source>
        <dbReference type="Proteomes" id="UP000469871"/>
    </source>
</evidence>
<dbReference type="AlphaFoldDB" id="A0A133CKM2"/>
<reference evidence="4 6" key="1">
    <citation type="submission" date="2017-02" db="EMBL/GenBank/DDBJ databases">
        <title>Clonality and virulence of isolates of VRE in Hematopoietic Stem Cell Transplanted (HSCT) patients.</title>
        <authorList>
            <person name="Marchi A.P."/>
            <person name="Martins R.C."/>
            <person name="Marie S.K."/>
            <person name="Levin A.S."/>
            <person name="Costa S.F."/>
        </authorList>
    </citation>
    <scope>NUCLEOTIDE SEQUENCE [LARGE SCALE GENOMIC DNA]</scope>
    <source>
        <strain evidence="4 6">LIM1759</strain>
    </source>
</reference>
<gene>
    <name evidence="4" type="ORF">B1P95_18835</name>
    <name evidence="5" type="ORF">DKP91_05390</name>
    <name evidence="3" type="ORF">GBM73_05980</name>
</gene>
<dbReference type="NCBIfam" id="TIGR01554">
    <property type="entry name" value="major_cap_HK97"/>
    <property type="match status" value="1"/>
</dbReference>
<name>A0A133CKM2_ENTFC</name>
<dbReference type="EMBL" id="WEFP01000001">
    <property type="protein sequence ID" value="KAB7576888.1"/>
    <property type="molecule type" value="Genomic_DNA"/>
</dbReference>
<dbReference type="RefSeq" id="WP_002286525.1">
    <property type="nucleotide sequence ID" value="NZ_AP022341.1"/>
</dbReference>
<accession>A0A133CKM2</accession>
<dbReference type="EMBL" id="MVGJ01000674">
    <property type="protein sequence ID" value="OOL73423.1"/>
    <property type="molecule type" value="Genomic_DNA"/>
</dbReference>
<dbReference type="Proteomes" id="UP000469871">
    <property type="component" value="Unassembled WGS sequence"/>
</dbReference>
<dbReference type="Pfam" id="PF05065">
    <property type="entry name" value="Phage_capsid"/>
    <property type="match status" value="1"/>
</dbReference>
<dbReference type="SUPFAM" id="SSF56563">
    <property type="entry name" value="Major capsid protein gp5"/>
    <property type="match status" value="1"/>
</dbReference>
<sequence length="386" mass="42578">MTVKNLKGVTAASDQLMKAFKDGNEESFSAAMVSLSKEIQDKILEEATAKNQDQLVLMNRGQRVLTTQETKFYNEVVKNEGFAGVEELVPATVFERVFEDLEQSHPLLQKITFVNTTGVTEWIVSRGVNPAWWGKLCEAVKKVLDNGFDVINMKQFKLSGYIPVCKAMLDLGPVWLDRYVRTVLVESLRIALEQAIVDGTGKDMPVGMMRDMSKQTSGEYAEKKAEPITALDAVTMGGLMARLSKFNIEGVNDPIYRNVNPSDVVLIVNPTDYWSKVFPAKTVLTANGEYVQVLPVPVSDLQSTAVPEGKAVIGVASDYFMGVGSTLKIEASDEYHFVEDERIYLAKQYANGQPKRNDSFIVLDISALGTTTTTTKPTTTTTTTQA</sequence>
<comment type="caution">
    <text evidence="3">The sequence shown here is derived from an EMBL/GenBank/DDBJ whole genome shotgun (WGS) entry which is preliminary data.</text>
</comment>
<evidence type="ECO:0000313" key="7">
    <source>
        <dbReference type="Proteomes" id="UP000249070"/>
    </source>
</evidence>
<reference evidence="3 8" key="3">
    <citation type="submission" date="2019-10" db="EMBL/GenBank/DDBJ databases">
        <title>Evolutionary dynamics of vancomycin-resistant Enterococcus faecium during gastrointestinal tract colonization and bloodstream infection in immunocompromised pediatric patients.</title>
        <authorList>
            <person name="Chilambi G.S."/>
            <person name="Nordstrom H.R."/>
            <person name="Evans D.R."/>
            <person name="Ferrolino J."/>
            <person name="Hayden R.T."/>
            <person name="Maron G.M."/>
            <person name="Vo A.N."/>
            <person name="Gilmore M.S."/>
            <person name="Wolf J."/>
            <person name="Rosch J.W."/>
            <person name="Van Tyne D."/>
        </authorList>
    </citation>
    <scope>NUCLEOTIDE SEQUENCE [LARGE SCALE GENOMIC DNA]</scope>
    <source>
        <strain evidence="3 8">VRECG27</strain>
    </source>
</reference>
<dbReference type="STRING" id="1352.AL014_08085"/>
<reference evidence="5 7" key="2">
    <citation type="submission" date="2018-05" db="EMBL/GenBank/DDBJ databases">
        <title>Vancomycin-resistant Enterococcus faecium strain from Chelyabinsk, Russia.</title>
        <authorList>
            <person name="Gostev V."/>
            <person name="Goncharov A."/>
            <person name="Kolodzhieva V."/>
            <person name="Suvorov A."/>
            <person name="Sidorenko S."/>
            <person name="Zueva L."/>
        </authorList>
    </citation>
    <scope>NUCLEOTIDE SEQUENCE [LARGE SCALE GENOMIC DNA]</scope>
    <source>
        <strain evidence="5 7">20</strain>
    </source>
</reference>
<dbReference type="GeneID" id="66454959"/>
<dbReference type="OMA" id="MVEFANS"/>
<comment type="subcellular location">
    <subcellularLocation>
        <location evidence="1">Virion</location>
    </subcellularLocation>
</comment>
<dbReference type="InterPro" id="IPR024455">
    <property type="entry name" value="Phage_capsid"/>
</dbReference>
<evidence type="ECO:0000259" key="2">
    <source>
        <dbReference type="Pfam" id="PF05065"/>
    </source>
</evidence>
<dbReference type="Proteomes" id="UP000191171">
    <property type="component" value="Unassembled WGS sequence"/>
</dbReference>
<dbReference type="InterPro" id="IPR054612">
    <property type="entry name" value="Phage_capsid-like_C"/>
</dbReference>